<dbReference type="Proteomes" id="UP000325529">
    <property type="component" value="Chromosome"/>
</dbReference>
<keyword evidence="3" id="KW-1185">Reference proteome</keyword>
<dbReference type="RefSeq" id="WP_055543496.1">
    <property type="nucleotide sequence ID" value="NZ_CP023699.1"/>
</dbReference>
<feature type="signal peptide" evidence="1">
    <location>
        <begin position="1"/>
        <end position="33"/>
    </location>
</feature>
<evidence type="ECO:0000313" key="2">
    <source>
        <dbReference type="EMBL" id="QEU96146.1"/>
    </source>
</evidence>
<dbReference type="KEGG" id="ska:CP970_39115"/>
<protein>
    <submittedName>
        <fullName evidence="2">Uncharacterized protein</fullName>
    </submittedName>
</protein>
<gene>
    <name evidence="2" type="ORF">CP970_39115</name>
</gene>
<feature type="chain" id="PRO_5023923893" evidence="1">
    <location>
        <begin position="34"/>
        <end position="66"/>
    </location>
</feature>
<name>A0A5J6GT10_STRKN</name>
<accession>A0A5J6GT10</accession>
<dbReference type="EMBL" id="CP023699">
    <property type="protein sequence ID" value="QEU96146.1"/>
    <property type="molecule type" value="Genomic_DNA"/>
</dbReference>
<organism evidence="2 3">
    <name type="scientific">Streptomyces kanamyceticus</name>
    <dbReference type="NCBI Taxonomy" id="1967"/>
    <lineage>
        <taxon>Bacteria</taxon>
        <taxon>Bacillati</taxon>
        <taxon>Actinomycetota</taxon>
        <taxon>Actinomycetes</taxon>
        <taxon>Kitasatosporales</taxon>
        <taxon>Streptomycetaceae</taxon>
        <taxon>Streptomyces</taxon>
    </lineage>
</organism>
<reference evidence="2 3" key="1">
    <citation type="submission" date="2017-09" db="EMBL/GenBank/DDBJ databases">
        <authorList>
            <person name="Lee N."/>
            <person name="Cho B.-K."/>
        </authorList>
    </citation>
    <scope>NUCLEOTIDE SEQUENCE [LARGE SCALE GENOMIC DNA]</scope>
    <source>
        <strain evidence="2 3">ATCC 12853</strain>
    </source>
</reference>
<sequence length="66" mass="6472">MSKQTLLRPAGGLLVACGMTGALLFGASAAAQAGEPTTQCSGGCVQVAPGTPTTGDVTTQGNWEPH</sequence>
<dbReference type="AlphaFoldDB" id="A0A5J6GT10"/>
<evidence type="ECO:0000313" key="3">
    <source>
        <dbReference type="Proteomes" id="UP000325529"/>
    </source>
</evidence>
<evidence type="ECO:0000256" key="1">
    <source>
        <dbReference type="SAM" id="SignalP"/>
    </source>
</evidence>
<proteinExistence type="predicted"/>
<keyword evidence="1" id="KW-0732">Signal</keyword>